<keyword evidence="6" id="KW-0735">Signal-anchor</keyword>
<evidence type="ECO:0000256" key="1">
    <source>
        <dbReference type="ARBA" id="ARBA00004323"/>
    </source>
</evidence>
<evidence type="ECO:0000256" key="8">
    <source>
        <dbReference type="ARBA" id="ARBA00023034"/>
    </source>
</evidence>
<comment type="similarity">
    <text evidence="2">Belongs to the glycosyltransferase 31 family.</text>
</comment>
<evidence type="ECO:0000256" key="6">
    <source>
        <dbReference type="ARBA" id="ARBA00022968"/>
    </source>
</evidence>
<dbReference type="GO" id="GO:0016758">
    <property type="term" value="F:hexosyltransferase activity"/>
    <property type="evidence" value="ECO:0007669"/>
    <property type="project" value="InterPro"/>
</dbReference>
<keyword evidence="7" id="KW-1133">Transmembrane helix</keyword>
<organism evidence="10">
    <name type="scientific">Phallusia mammillata</name>
    <dbReference type="NCBI Taxonomy" id="59560"/>
    <lineage>
        <taxon>Eukaryota</taxon>
        <taxon>Metazoa</taxon>
        <taxon>Chordata</taxon>
        <taxon>Tunicata</taxon>
        <taxon>Ascidiacea</taxon>
        <taxon>Phlebobranchia</taxon>
        <taxon>Ascidiidae</taxon>
        <taxon>Phallusia</taxon>
    </lineage>
</organism>
<dbReference type="InterPro" id="IPR002659">
    <property type="entry name" value="Glyco_trans_31"/>
</dbReference>
<evidence type="ECO:0000256" key="3">
    <source>
        <dbReference type="ARBA" id="ARBA00022676"/>
    </source>
</evidence>
<dbReference type="Pfam" id="PF01762">
    <property type="entry name" value="Galactosyl_T"/>
    <property type="match status" value="1"/>
</dbReference>
<dbReference type="GO" id="GO:0000139">
    <property type="term" value="C:Golgi membrane"/>
    <property type="evidence" value="ECO:0007669"/>
    <property type="project" value="UniProtKB-SubCell"/>
</dbReference>
<proteinExistence type="evidence at transcript level"/>
<keyword evidence="5" id="KW-0812">Transmembrane</keyword>
<dbReference type="EMBL" id="LR783225">
    <property type="protein sequence ID" value="CAB3224816.1"/>
    <property type="molecule type" value="mRNA"/>
</dbReference>
<accession>A0A6F9D6Q9</accession>
<keyword evidence="9" id="KW-0472">Membrane</keyword>
<evidence type="ECO:0000313" key="10">
    <source>
        <dbReference type="EMBL" id="CAB3224816.1"/>
    </source>
</evidence>
<keyword evidence="4 10" id="KW-0808">Transferase</keyword>
<reference evidence="10" key="1">
    <citation type="submission" date="2020-04" db="EMBL/GenBank/DDBJ databases">
        <authorList>
            <person name="Neveu A P."/>
        </authorList>
    </citation>
    <scope>NUCLEOTIDE SEQUENCE</scope>
    <source>
        <tissue evidence="10">Whole embryo</tissue>
    </source>
</reference>
<evidence type="ECO:0000256" key="9">
    <source>
        <dbReference type="ARBA" id="ARBA00023136"/>
    </source>
</evidence>
<name>A0A6F9D6Q9_9ASCI</name>
<evidence type="ECO:0000256" key="7">
    <source>
        <dbReference type="ARBA" id="ARBA00022989"/>
    </source>
</evidence>
<protein>
    <submittedName>
        <fullName evidence="10">Beta-1,3-galactosyltransferase bre-5-like</fullName>
    </submittedName>
</protein>
<evidence type="ECO:0000256" key="4">
    <source>
        <dbReference type="ARBA" id="ARBA00022679"/>
    </source>
</evidence>
<dbReference type="AlphaFoldDB" id="A0A6F9D6Q9"/>
<keyword evidence="3 10" id="KW-0328">Glycosyltransferase</keyword>
<gene>
    <name evidence="10" type="primary">B3galt1-002</name>
</gene>
<sequence length="157" mass="18599">MYCGFMFEKNSGVIRGNGKLSVQPEQYPESIYPDFCRGVMVIMTYEMLIDIYMASTVTNYQSFPLEDVMVYGILRQKISTKRRNIQPVINRGLPLVFYPWDETEQLFGKMKDKWQKYAQELHSSYLVRHKTYNRLKCFSFDIKMPALMLELKQGQVF</sequence>
<evidence type="ECO:0000256" key="2">
    <source>
        <dbReference type="ARBA" id="ARBA00008661"/>
    </source>
</evidence>
<comment type="subcellular location">
    <subcellularLocation>
        <location evidence="1">Golgi apparatus membrane</location>
        <topology evidence="1">Single-pass type II membrane protein</topology>
    </subcellularLocation>
</comment>
<evidence type="ECO:0000256" key="5">
    <source>
        <dbReference type="ARBA" id="ARBA00022692"/>
    </source>
</evidence>
<keyword evidence="8" id="KW-0333">Golgi apparatus</keyword>